<proteinExistence type="predicted"/>
<dbReference type="EMBL" id="FMAF01000027">
    <property type="protein sequence ID" value="SCB48359.1"/>
    <property type="molecule type" value="Genomic_DNA"/>
</dbReference>
<evidence type="ECO:0000313" key="2">
    <source>
        <dbReference type="Proteomes" id="UP000199205"/>
    </source>
</evidence>
<gene>
    <name evidence="1" type="ORF">GA0061101_12780</name>
</gene>
<dbReference type="AlphaFoldDB" id="A0A1C3X836"/>
<dbReference type="OrthoDB" id="5523400at2"/>
<organism evidence="1 2">
    <name type="scientific">Rhizobium lusitanum</name>
    <dbReference type="NCBI Taxonomy" id="293958"/>
    <lineage>
        <taxon>Bacteria</taxon>
        <taxon>Pseudomonadati</taxon>
        <taxon>Pseudomonadota</taxon>
        <taxon>Alphaproteobacteria</taxon>
        <taxon>Hyphomicrobiales</taxon>
        <taxon>Rhizobiaceae</taxon>
        <taxon>Rhizobium/Agrobacterium group</taxon>
        <taxon>Rhizobium</taxon>
    </lineage>
</organism>
<reference evidence="1 2" key="1">
    <citation type="submission" date="2016-08" db="EMBL/GenBank/DDBJ databases">
        <authorList>
            <person name="Seilhamer J.J."/>
        </authorList>
    </citation>
    <scope>NUCLEOTIDE SEQUENCE [LARGE SCALE GENOMIC DNA]</scope>
    <source>
        <strain evidence="1 2">P1-7</strain>
    </source>
</reference>
<protein>
    <submittedName>
        <fullName evidence="1">Uncharacterized protein</fullName>
    </submittedName>
</protein>
<name>A0A1C3X836_9HYPH</name>
<accession>A0A1C3X836</accession>
<evidence type="ECO:0000313" key="1">
    <source>
        <dbReference type="EMBL" id="SCB48359.1"/>
    </source>
</evidence>
<dbReference type="Proteomes" id="UP000199205">
    <property type="component" value="Unassembled WGS sequence"/>
</dbReference>
<sequence length="785" mass="86671">MRKLCGYDLNGWRDSAARNWTILPDGEEQEVISSLIEGGIFGVVVETGAKADGGLVGGAQASISPHGLGAGWGVVGAAEKRLRVTDLLNDDPSVPHLTAALKGMSSGASFGIASLDDHAETGELLQERLLAALRKAKVSTPLLVWRSVLATLFAIERGTVEEGQAVGVVSHTGDGVTVQRLRIRRERSHGETVLAPERRSTGKLIRSGWGYRGLAELAKSAISRVSSVDRTDHLEWARSNGRLALGFQAEPEVLRQGNGDWQVLRPPDTIDHEQIPRLQDVRDDVAGCDVVLLETLSKGAIRKAFHSAVIQSIGGDVVLLADNSIADGALHAARRLSKRDPIYFDFLPQISTIVQRRDAVENFDLVDYDETLPAGEMYRSPKPARLAIQAGQDRFSIFLRKETSELPRKAEVNIGVKVDQTVPVELWVEQSPASGRAKILVHSQKFGHQFQVDWDAATELEQNWDALIEGFQRPAPTIPGRLVLACGIDSWNDSPRGDGLFTLLEKNVDRTAVDWTALANRLSARPGGKYAISSDGDVPNGVDAVALSRLDRLVERALDEVRRGLRGQAVGTQSLRFLTWQFRRCPPDVSGWLLEAWDKEARGHPIFTQGAHWKLAYQGLGRVASNQHFELQAIHKVLGKPIDQWKWQKETAAMAFLLSRSETAPRLLTRKDVERLTKRILREFEENLGSTYTRFQYAPMLLVGLLRWRVVEPFALVEGQDPKADKLVRAVERTIGDLKHQDRLRALAKYGRILEHVLEELRGEGSNPELLLDIFGGADGSDADE</sequence>